<proteinExistence type="predicted"/>
<dbReference type="RefSeq" id="XP_070917990.1">
    <property type="nucleotide sequence ID" value="XM_071061889.1"/>
</dbReference>
<reference evidence="2 3" key="1">
    <citation type="submission" date="2024-09" db="EMBL/GenBank/DDBJ databases">
        <title>Itraconazole resistance in Madurella fahalii resulting from another homologue of gene encoding cytochrome P450 14-alpha sterol demethylase (CYP51).</title>
        <authorList>
            <person name="Yoshioka I."/>
            <person name="Fahal A.H."/>
            <person name="Kaneko S."/>
            <person name="Yaguchi T."/>
        </authorList>
    </citation>
    <scope>NUCLEOTIDE SEQUENCE [LARGE SCALE GENOMIC DNA]</scope>
    <source>
        <strain evidence="2 3">IFM 68171</strain>
    </source>
</reference>
<gene>
    <name evidence="2" type="ORF">MFIFM68171_06469</name>
</gene>
<comment type="caution">
    <text evidence="2">The sequence shown here is derived from an EMBL/GenBank/DDBJ whole genome shotgun (WGS) entry which is preliminary data.</text>
</comment>
<feature type="compositionally biased region" description="Polar residues" evidence="1">
    <location>
        <begin position="141"/>
        <end position="166"/>
    </location>
</feature>
<accession>A0ABQ0GF09</accession>
<dbReference type="EMBL" id="BAAFSV010000003">
    <property type="protein sequence ID" value="GAB1316259.1"/>
    <property type="molecule type" value="Genomic_DNA"/>
</dbReference>
<protein>
    <submittedName>
        <fullName evidence="2">Uncharacterized protein</fullName>
    </submittedName>
</protein>
<organism evidence="2 3">
    <name type="scientific">Madurella fahalii</name>
    <dbReference type="NCBI Taxonomy" id="1157608"/>
    <lineage>
        <taxon>Eukaryota</taxon>
        <taxon>Fungi</taxon>
        <taxon>Dikarya</taxon>
        <taxon>Ascomycota</taxon>
        <taxon>Pezizomycotina</taxon>
        <taxon>Sordariomycetes</taxon>
        <taxon>Sordariomycetidae</taxon>
        <taxon>Sordariales</taxon>
        <taxon>Sordariales incertae sedis</taxon>
        <taxon>Madurella</taxon>
    </lineage>
</organism>
<name>A0ABQ0GF09_9PEZI</name>
<evidence type="ECO:0000313" key="2">
    <source>
        <dbReference type="EMBL" id="GAB1316259.1"/>
    </source>
</evidence>
<feature type="compositionally biased region" description="Low complexity" evidence="1">
    <location>
        <begin position="117"/>
        <end position="128"/>
    </location>
</feature>
<feature type="compositionally biased region" description="Low complexity" evidence="1">
    <location>
        <begin position="224"/>
        <end position="246"/>
    </location>
</feature>
<evidence type="ECO:0000313" key="3">
    <source>
        <dbReference type="Proteomes" id="UP001628179"/>
    </source>
</evidence>
<keyword evidence="3" id="KW-1185">Reference proteome</keyword>
<feature type="compositionally biased region" description="Low complexity" evidence="1">
    <location>
        <begin position="190"/>
        <end position="213"/>
    </location>
</feature>
<evidence type="ECO:0000256" key="1">
    <source>
        <dbReference type="SAM" id="MobiDB-lite"/>
    </source>
</evidence>
<feature type="compositionally biased region" description="Basic and acidic residues" evidence="1">
    <location>
        <begin position="179"/>
        <end position="189"/>
    </location>
</feature>
<dbReference type="Proteomes" id="UP001628179">
    <property type="component" value="Unassembled WGS sequence"/>
</dbReference>
<feature type="region of interest" description="Disordered" evidence="1">
    <location>
        <begin position="108"/>
        <end position="334"/>
    </location>
</feature>
<sequence>MSLHISPATRDAWSYAGNGDFYVEVSGNNHHRRAAISELKAVYDGSDGSKDRPGHWYEAQLIHYGLPPSKTKGTAKMRLFDALNKGNLAVPAHILKVEGDLKKDWNKREREAKQAAKKSAPTATTASKGSRKRNADDAQINAGSGTNVNINLSVSVGPQGNIQVTPANPAPKKLKTTKTNRDEKPEKPAKAAPKGRGTAKKAAASTPSASATAKKSDSTKKASRTTPTARRGTSSARGARTTSSRPASDEPSNVPLNLRGREAQCSWPFKRPGQGRAAAASALSPVVDTTPSRWDSSDDDDDPPPPYPGSPAHGYNASDGYGHENQNDGPLPPLGLLNGRYEVRCTGWPQLISDQGDSGIIFTLDGNALWGSFELGYLSGILRLDERPWQSSRNALRFEWRGEHVVDGYNVDSTGLIRFLGGGEISGEVEVDDMLLEFDGCRVSGQGTRSEISALSMRRQWQNRQH</sequence>
<dbReference type="GeneID" id="98177212"/>